<proteinExistence type="predicted"/>
<organism evidence="6 7">
    <name type="scientific">Chryseosolibacter indicus</name>
    <dbReference type="NCBI Taxonomy" id="2782351"/>
    <lineage>
        <taxon>Bacteria</taxon>
        <taxon>Pseudomonadati</taxon>
        <taxon>Bacteroidota</taxon>
        <taxon>Cytophagia</taxon>
        <taxon>Cytophagales</taxon>
        <taxon>Chryseotaleaceae</taxon>
        <taxon>Chryseosolibacter</taxon>
    </lineage>
</organism>
<name>A0ABS5VWL1_9BACT</name>
<evidence type="ECO:0000313" key="6">
    <source>
        <dbReference type="EMBL" id="MBT1704386.1"/>
    </source>
</evidence>
<feature type="transmembrane region" description="Helical" evidence="5">
    <location>
        <begin position="88"/>
        <end position="106"/>
    </location>
</feature>
<dbReference type="PANTHER" id="PTHR11706">
    <property type="entry name" value="SOLUTE CARRIER PROTEIN FAMILY 11 MEMBER"/>
    <property type="match status" value="1"/>
</dbReference>
<sequence>MSLSNISKQHTSALLGAAFLMATSAIGPGFITQTTVFTEKLKTSFAFVILCSILLDIVVQLNIWRVLTVSGKRGQELADDVLKGSGGVLTFFIVLGGLAFNIGNLAGAGLGIQVITGIDLKLAVLISTVISLIVFWSKEAGKAIDLFAKVLGIGMILLTAYIAVSSNPPVSQAIEHSFFPEVIDTTAIMVLVGGTVGGYISFAGAHRLIDAKITGAENIKYVSNASVKAILLASVMRVLLFLAALGVVAGGATLDPANPAASVFNIAAGNVGYLIFGVVLWSASITSVVGSAYTSVSFLKSIHPFFENRYRVVITTFIIISATVFLLVGKPINVLVIAGALNAIVLPLALIIILIASRKPFLIGDYKHSLWLTVFGWIVAIILSLISIKTIFYEFVK</sequence>
<comment type="caution">
    <text evidence="6">The sequence shown here is derived from an EMBL/GenBank/DDBJ whole genome shotgun (WGS) entry which is preliminary data.</text>
</comment>
<keyword evidence="7" id="KW-1185">Reference proteome</keyword>
<dbReference type="Pfam" id="PF01566">
    <property type="entry name" value="Nramp"/>
    <property type="match status" value="1"/>
</dbReference>
<dbReference type="Proteomes" id="UP000772618">
    <property type="component" value="Unassembled WGS sequence"/>
</dbReference>
<evidence type="ECO:0000256" key="3">
    <source>
        <dbReference type="ARBA" id="ARBA00022989"/>
    </source>
</evidence>
<feature type="transmembrane region" description="Helical" evidence="5">
    <location>
        <begin position="273"/>
        <end position="298"/>
    </location>
</feature>
<feature type="transmembrane region" description="Helical" evidence="5">
    <location>
        <begin position="186"/>
        <end position="209"/>
    </location>
</feature>
<reference evidence="6 7" key="1">
    <citation type="submission" date="2021-05" db="EMBL/GenBank/DDBJ databases">
        <title>A Polyphasic approach of four new species of the genus Ohtaekwangia: Ohtaekwangia histidinii sp. nov., Ohtaekwangia cretensis sp. nov., Ohtaekwangia indiensis sp. nov., Ohtaekwangia reichenbachii sp. nov. from diverse environment.</title>
        <authorList>
            <person name="Octaviana S."/>
        </authorList>
    </citation>
    <scope>NUCLEOTIDE SEQUENCE [LARGE SCALE GENOMIC DNA]</scope>
    <source>
        <strain evidence="6 7">PWU20</strain>
    </source>
</reference>
<feature type="transmembrane region" description="Helical" evidence="5">
    <location>
        <begin position="12"/>
        <end position="31"/>
    </location>
</feature>
<feature type="transmembrane region" description="Helical" evidence="5">
    <location>
        <begin position="310"/>
        <end position="328"/>
    </location>
</feature>
<keyword evidence="3 5" id="KW-1133">Transmembrane helix</keyword>
<comment type="subcellular location">
    <subcellularLocation>
        <location evidence="1">Membrane</location>
        <topology evidence="1">Multi-pass membrane protein</topology>
    </subcellularLocation>
</comment>
<feature type="transmembrane region" description="Helical" evidence="5">
    <location>
        <begin position="43"/>
        <end position="67"/>
    </location>
</feature>
<evidence type="ECO:0000256" key="1">
    <source>
        <dbReference type="ARBA" id="ARBA00004141"/>
    </source>
</evidence>
<feature type="transmembrane region" description="Helical" evidence="5">
    <location>
        <begin position="146"/>
        <end position="166"/>
    </location>
</feature>
<dbReference type="InterPro" id="IPR001046">
    <property type="entry name" value="NRAMP_fam"/>
</dbReference>
<feature type="transmembrane region" description="Helical" evidence="5">
    <location>
        <begin position="369"/>
        <end position="392"/>
    </location>
</feature>
<dbReference type="RefSeq" id="WP_254154343.1">
    <property type="nucleotide sequence ID" value="NZ_JAHESD010000030.1"/>
</dbReference>
<dbReference type="PANTHER" id="PTHR11706:SF2">
    <property type="entry name" value="TRANSPORTER PROTEIN"/>
    <property type="match status" value="1"/>
</dbReference>
<dbReference type="EMBL" id="JAHESD010000030">
    <property type="protein sequence ID" value="MBT1704386.1"/>
    <property type="molecule type" value="Genomic_DNA"/>
</dbReference>
<evidence type="ECO:0000313" key="7">
    <source>
        <dbReference type="Proteomes" id="UP000772618"/>
    </source>
</evidence>
<evidence type="ECO:0000256" key="4">
    <source>
        <dbReference type="ARBA" id="ARBA00023136"/>
    </source>
</evidence>
<gene>
    <name evidence="6" type="ORF">KK060_13910</name>
</gene>
<keyword evidence="4 5" id="KW-0472">Membrane</keyword>
<feature type="transmembrane region" description="Helical" evidence="5">
    <location>
        <begin position="230"/>
        <end position="253"/>
    </location>
</feature>
<keyword evidence="2 5" id="KW-0812">Transmembrane</keyword>
<feature type="transmembrane region" description="Helical" evidence="5">
    <location>
        <begin position="334"/>
        <end position="357"/>
    </location>
</feature>
<evidence type="ECO:0000256" key="5">
    <source>
        <dbReference type="SAM" id="Phobius"/>
    </source>
</evidence>
<evidence type="ECO:0000256" key="2">
    <source>
        <dbReference type="ARBA" id="ARBA00022692"/>
    </source>
</evidence>
<protein>
    <submittedName>
        <fullName evidence="6">Divalent metal cation transporter</fullName>
    </submittedName>
</protein>
<accession>A0ABS5VWL1</accession>
<feature type="transmembrane region" description="Helical" evidence="5">
    <location>
        <begin position="112"/>
        <end position="134"/>
    </location>
</feature>